<proteinExistence type="predicted"/>
<evidence type="ECO:0000313" key="4">
    <source>
        <dbReference type="Proteomes" id="UP001201812"/>
    </source>
</evidence>
<dbReference type="EMBL" id="JAKKPZ010000035">
    <property type="protein sequence ID" value="KAI1708427.1"/>
    <property type="molecule type" value="Genomic_DNA"/>
</dbReference>
<accession>A0AAD4MYM6</accession>
<comment type="caution">
    <text evidence="3">The sequence shown here is derived from an EMBL/GenBank/DDBJ whole genome shotgun (WGS) entry which is preliminary data.</text>
</comment>
<reference evidence="3" key="1">
    <citation type="submission" date="2022-01" db="EMBL/GenBank/DDBJ databases">
        <title>Genome Sequence Resource for Two Populations of Ditylenchus destructor, the Migratory Endoparasitic Phytonematode.</title>
        <authorList>
            <person name="Zhang H."/>
            <person name="Lin R."/>
            <person name="Xie B."/>
        </authorList>
    </citation>
    <scope>NUCLEOTIDE SEQUENCE</scope>
    <source>
        <strain evidence="3">BazhouSP</strain>
    </source>
</reference>
<feature type="region of interest" description="Disordered" evidence="1">
    <location>
        <begin position="48"/>
        <end position="71"/>
    </location>
</feature>
<feature type="chain" id="PRO_5041978213" evidence="2">
    <location>
        <begin position="29"/>
        <end position="71"/>
    </location>
</feature>
<evidence type="ECO:0000256" key="2">
    <source>
        <dbReference type="SAM" id="SignalP"/>
    </source>
</evidence>
<dbReference type="AlphaFoldDB" id="A0AAD4MYM6"/>
<keyword evidence="4" id="KW-1185">Reference proteome</keyword>
<keyword evidence="2" id="KW-0732">Signal</keyword>
<protein>
    <submittedName>
        <fullName evidence="3">Uncharacterized protein</fullName>
    </submittedName>
</protein>
<evidence type="ECO:0000256" key="1">
    <source>
        <dbReference type="SAM" id="MobiDB-lite"/>
    </source>
</evidence>
<sequence>MASKMLSTAVLATLCLVILMVAVEETDAQYWPYYYYWGKREAGSADQNNAPKQFRGLGSPTSVLTAKTDNA</sequence>
<evidence type="ECO:0000313" key="3">
    <source>
        <dbReference type="EMBL" id="KAI1708427.1"/>
    </source>
</evidence>
<gene>
    <name evidence="3" type="ORF">DdX_11808</name>
</gene>
<dbReference type="Proteomes" id="UP001201812">
    <property type="component" value="Unassembled WGS sequence"/>
</dbReference>
<name>A0AAD4MYM6_9BILA</name>
<feature type="signal peptide" evidence="2">
    <location>
        <begin position="1"/>
        <end position="28"/>
    </location>
</feature>
<feature type="compositionally biased region" description="Polar residues" evidence="1">
    <location>
        <begin position="59"/>
        <end position="71"/>
    </location>
</feature>
<organism evidence="3 4">
    <name type="scientific">Ditylenchus destructor</name>
    <dbReference type="NCBI Taxonomy" id="166010"/>
    <lineage>
        <taxon>Eukaryota</taxon>
        <taxon>Metazoa</taxon>
        <taxon>Ecdysozoa</taxon>
        <taxon>Nematoda</taxon>
        <taxon>Chromadorea</taxon>
        <taxon>Rhabditida</taxon>
        <taxon>Tylenchina</taxon>
        <taxon>Tylenchomorpha</taxon>
        <taxon>Sphaerularioidea</taxon>
        <taxon>Anguinidae</taxon>
        <taxon>Anguininae</taxon>
        <taxon>Ditylenchus</taxon>
    </lineage>
</organism>